<keyword evidence="6" id="KW-0804">Transcription</keyword>
<dbReference type="AlphaFoldDB" id="A0AA39ZG52"/>
<dbReference type="EMBL" id="JAULSY010000032">
    <property type="protein sequence ID" value="KAK0670436.1"/>
    <property type="molecule type" value="Genomic_DNA"/>
</dbReference>
<evidence type="ECO:0000256" key="9">
    <source>
        <dbReference type="SAM" id="Coils"/>
    </source>
</evidence>
<feature type="coiled-coil region" evidence="9">
    <location>
        <begin position="96"/>
        <end position="130"/>
    </location>
</feature>
<keyword evidence="11" id="KW-0472">Membrane</keyword>
<evidence type="ECO:0000256" key="1">
    <source>
        <dbReference type="ARBA" id="ARBA00004049"/>
    </source>
</evidence>
<dbReference type="Gene3D" id="1.20.5.170">
    <property type="match status" value="1"/>
</dbReference>
<evidence type="ECO:0000256" key="4">
    <source>
        <dbReference type="ARBA" id="ARBA00023015"/>
    </source>
</evidence>
<feature type="transmembrane region" description="Helical" evidence="11">
    <location>
        <begin position="12"/>
        <end position="32"/>
    </location>
</feature>
<keyword evidence="11" id="KW-0812">Transmembrane</keyword>
<dbReference type="InterPro" id="IPR050936">
    <property type="entry name" value="AP-1-like"/>
</dbReference>
<feature type="region of interest" description="Disordered" evidence="10">
    <location>
        <begin position="289"/>
        <end position="313"/>
    </location>
</feature>
<comment type="similarity">
    <text evidence="3">Belongs to the bZIP family.</text>
</comment>
<sequence>MSCYIFSYFRAFLGACIVALVWWFLLVFLPSFRLSPSSSSTITTMLLLHSSQAPNFYPLSPEQSAEDSSQGNTDPTPESKAAQRRAQVRRAQIQHRQRKANYVKELEKEVAKIRQQIEDVDKERRVLRVENEGMKTQLRLRNGLAPQQPAHHPTPPTQPQQPQQGVAEPWYMSDEMDFTMTMQLGYDEVLGAPCYMVSGLSSPGFQPVTTLGTVTTATALLSTPGGMLPTPPTTATFAPTPTSNNSHITTTATPQPEDTPELPYMTPPQIQTAINFILALEHTCRTHFHPSHFSPSSSSSSSPSPSPPILSLHSSHGHALMATSLALQSAPLSVFSAAKKTQLFPGSSINLKPPPPTSDELLQWESSALTLKNLYRLSKVMEKEGEDEQEATPVRAWFEMVGRYGLERVMGKVGELKGELGRRKRGTVVRCPHFGARLDKGGWEGVVERVMGGG</sequence>
<feature type="compositionally biased region" description="Basic residues" evidence="10">
    <location>
        <begin position="82"/>
        <end position="96"/>
    </location>
</feature>
<evidence type="ECO:0000256" key="6">
    <source>
        <dbReference type="ARBA" id="ARBA00023163"/>
    </source>
</evidence>
<comment type="caution">
    <text evidence="13">The sequence shown here is derived from an EMBL/GenBank/DDBJ whole genome shotgun (WGS) entry which is preliminary data.</text>
</comment>
<evidence type="ECO:0000256" key="8">
    <source>
        <dbReference type="ARBA" id="ARBA00044067"/>
    </source>
</evidence>
<feature type="compositionally biased region" description="Low complexity" evidence="10">
    <location>
        <begin position="291"/>
        <end position="313"/>
    </location>
</feature>
<protein>
    <recommendedName>
        <fullName evidence="8">Putative transcription factor kapC</fullName>
    </recommendedName>
</protein>
<dbReference type="InterPro" id="IPR046347">
    <property type="entry name" value="bZIP_sf"/>
</dbReference>
<comment type="function">
    <text evidence="1">Putative transcription factor.</text>
</comment>
<dbReference type="InterPro" id="IPR004827">
    <property type="entry name" value="bZIP"/>
</dbReference>
<evidence type="ECO:0000313" key="13">
    <source>
        <dbReference type="EMBL" id="KAK0670436.1"/>
    </source>
</evidence>
<feature type="region of interest" description="Disordered" evidence="10">
    <location>
        <begin position="145"/>
        <end position="166"/>
    </location>
</feature>
<evidence type="ECO:0000256" key="2">
    <source>
        <dbReference type="ARBA" id="ARBA00004123"/>
    </source>
</evidence>
<evidence type="ECO:0000256" key="5">
    <source>
        <dbReference type="ARBA" id="ARBA00023125"/>
    </source>
</evidence>
<feature type="region of interest" description="Disordered" evidence="10">
    <location>
        <begin position="58"/>
        <end position="96"/>
    </location>
</feature>
<dbReference type="GO" id="GO:0000976">
    <property type="term" value="F:transcription cis-regulatory region binding"/>
    <property type="evidence" value="ECO:0007669"/>
    <property type="project" value="InterPro"/>
</dbReference>
<accession>A0AA39ZG52</accession>
<dbReference type="SUPFAM" id="SSF57959">
    <property type="entry name" value="Leucine zipper domain"/>
    <property type="match status" value="1"/>
</dbReference>
<dbReference type="SMART" id="SM00338">
    <property type="entry name" value="BRLZ"/>
    <property type="match status" value="1"/>
</dbReference>
<evidence type="ECO:0000256" key="10">
    <source>
        <dbReference type="SAM" id="MobiDB-lite"/>
    </source>
</evidence>
<dbReference type="GO" id="GO:0090575">
    <property type="term" value="C:RNA polymerase II transcription regulator complex"/>
    <property type="evidence" value="ECO:0007669"/>
    <property type="project" value="TreeGrafter"/>
</dbReference>
<evidence type="ECO:0000256" key="3">
    <source>
        <dbReference type="ARBA" id="ARBA00007163"/>
    </source>
</evidence>
<feature type="compositionally biased region" description="Polar residues" evidence="10">
    <location>
        <begin position="243"/>
        <end position="256"/>
    </location>
</feature>
<gene>
    <name evidence="13" type="ORF">QBC41DRAFT_221860</name>
</gene>
<evidence type="ECO:0000259" key="12">
    <source>
        <dbReference type="SMART" id="SM00338"/>
    </source>
</evidence>
<reference evidence="13" key="1">
    <citation type="submission" date="2023-06" db="EMBL/GenBank/DDBJ databases">
        <title>Genome-scale phylogeny and comparative genomics of the fungal order Sordariales.</title>
        <authorList>
            <consortium name="Lawrence Berkeley National Laboratory"/>
            <person name="Hensen N."/>
            <person name="Bonometti L."/>
            <person name="Westerberg I."/>
            <person name="Brannstrom I.O."/>
            <person name="Guillou S."/>
            <person name="Cros-Aarteil S."/>
            <person name="Calhoun S."/>
            <person name="Haridas S."/>
            <person name="Kuo A."/>
            <person name="Mondo S."/>
            <person name="Pangilinan J."/>
            <person name="Riley R."/>
            <person name="Labutti K."/>
            <person name="Andreopoulos B."/>
            <person name="Lipzen A."/>
            <person name="Chen C."/>
            <person name="Yanf M."/>
            <person name="Daum C."/>
            <person name="Ng V."/>
            <person name="Clum A."/>
            <person name="Steindorff A."/>
            <person name="Ohm R."/>
            <person name="Martin F."/>
            <person name="Silar P."/>
            <person name="Natvig D."/>
            <person name="Lalanne C."/>
            <person name="Gautier V."/>
            <person name="Ament-Velasquez S.L."/>
            <person name="Kruys A."/>
            <person name="Hutchinson M.I."/>
            <person name="Powell A.J."/>
            <person name="Barry K."/>
            <person name="Miller A.N."/>
            <person name="Grigoriev I.V."/>
            <person name="Debuchy R."/>
            <person name="Gladieux P."/>
            <person name="Thoren M.H."/>
            <person name="Johannesson H."/>
        </authorList>
    </citation>
    <scope>NUCLEOTIDE SEQUENCE</scope>
    <source>
        <strain evidence="13">CBS 307.81</strain>
    </source>
</reference>
<evidence type="ECO:0000256" key="7">
    <source>
        <dbReference type="ARBA" id="ARBA00023242"/>
    </source>
</evidence>
<dbReference type="PANTHER" id="PTHR40621:SF11">
    <property type="entry name" value="TRANSCRIPTION FACTOR KAPC-RELATED"/>
    <property type="match status" value="1"/>
</dbReference>
<feature type="compositionally biased region" description="Polar residues" evidence="10">
    <location>
        <begin position="61"/>
        <end position="76"/>
    </location>
</feature>
<comment type="subcellular location">
    <subcellularLocation>
        <location evidence="2">Nucleus</location>
    </subcellularLocation>
</comment>
<keyword evidence="14" id="KW-1185">Reference proteome</keyword>
<keyword evidence="4" id="KW-0805">Transcription regulation</keyword>
<organism evidence="13 14">
    <name type="scientific">Cercophora samala</name>
    <dbReference type="NCBI Taxonomy" id="330535"/>
    <lineage>
        <taxon>Eukaryota</taxon>
        <taxon>Fungi</taxon>
        <taxon>Dikarya</taxon>
        <taxon>Ascomycota</taxon>
        <taxon>Pezizomycotina</taxon>
        <taxon>Sordariomycetes</taxon>
        <taxon>Sordariomycetidae</taxon>
        <taxon>Sordariales</taxon>
        <taxon>Lasiosphaeriaceae</taxon>
        <taxon>Cercophora</taxon>
    </lineage>
</organism>
<dbReference type="PANTHER" id="PTHR40621">
    <property type="entry name" value="TRANSCRIPTION FACTOR KAPC-RELATED"/>
    <property type="match status" value="1"/>
</dbReference>
<dbReference type="Proteomes" id="UP001174997">
    <property type="component" value="Unassembled WGS sequence"/>
</dbReference>
<keyword evidence="9" id="KW-0175">Coiled coil</keyword>
<keyword evidence="11" id="KW-1133">Transmembrane helix</keyword>
<feature type="region of interest" description="Disordered" evidence="10">
    <location>
        <begin position="237"/>
        <end position="260"/>
    </location>
</feature>
<evidence type="ECO:0000256" key="11">
    <source>
        <dbReference type="SAM" id="Phobius"/>
    </source>
</evidence>
<evidence type="ECO:0000313" key="14">
    <source>
        <dbReference type="Proteomes" id="UP001174997"/>
    </source>
</evidence>
<feature type="domain" description="BZIP" evidence="12">
    <location>
        <begin position="76"/>
        <end position="140"/>
    </location>
</feature>
<keyword evidence="7" id="KW-0539">Nucleus</keyword>
<keyword evidence="5" id="KW-0238">DNA-binding</keyword>
<proteinExistence type="inferred from homology"/>
<dbReference type="CDD" id="cd14688">
    <property type="entry name" value="bZIP_YAP"/>
    <property type="match status" value="1"/>
</dbReference>
<name>A0AA39ZG52_9PEZI</name>
<dbReference type="GO" id="GO:0001228">
    <property type="term" value="F:DNA-binding transcription activator activity, RNA polymerase II-specific"/>
    <property type="evidence" value="ECO:0007669"/>
    <property type="project" value="TreeGrafter"/>
</dbReference>